<evidence type="ECO:0000313" key="2">
    <source>
        <dbReference type="Proteomes" id="UP000270261"/>
    </source>
</evidence>
<evidence type="ECO:0000313" key="1">
    <source>
        <dbReference type="EMBL" id="RRN43473.1"/>
    </source>
</evidence>
<dbReference type="OrthoDB" id="8548211at2"/>
<protein>
    <submittedName>
        <fullName evidence="1">DUF3293 domain-containing protein</fullName>
    </submittedName>
</protein>
<organism evidence="1 2">
    <name type="scientific">Lautropia dentalis</name>
    <dbReference type="NCBI Taxonomy" id="2490857"/>
    <lineage>
        <taxon>Bacteria</taxon>
        <taxon>Pseudomonadati</taxon>
        <taxon>Pseudomonadota</taxon>
        <taxon>Betaproteobacteria</taxon>
        <taxon>Burkholderiales</taxon>
        <taxon>Burkholderiaceae</taxon>
        <taxon>Lautropia</taxon>
    </lineage>
</organism>
<dbReference type="Proteomes" id="UP000270261">
    <property type="component" value="Unassembled WGS sequence"/>
</dbReference>
<dbReference type="AlphaFoldDB" id="A0A3R8LNV9"/>
<keyword evidence="2" id="KW-1185">Reference proteome</keyword>
<dbReference type="EMBL" id="RRUE01000002">
    <property type="protein sequence ID" value="RRN43473.1"/>
    <property type="molecule type" value="Genomic_DNA"/>
</dbReference>
<accession>A0A3R8LNV9</accession>
<reference evidence="1 2" key="1">
    <citation type="submission" date="2018-11" db="EMBL/GenBank/DDBJ databases">
        <title>Genome sequencing of Lautropia sp. KCOM 2505 (= ChDC F240).</title>
        <authorList>
            <person name="Kook J.-K."/>
            <person name="Park S.-N."/>
            <person name="Lim Y.K."/>
        </authorList>
    </citation>
    <scope>NUCLEOTIDE SEQUENCE [LARGE SCALE GENOMIC DNA]</scope>
    <source>
        <strain evidence="1 2">KCOM 2505</strain>
    </source>
</reference>
<dbReference type="Pfam" id="PF11697">
    <property type="entry name" value="DUF3293"/>
    <property type="match status" value="1"/>
</dbReference>
<dbReference type="RefSeq" id="WP_125095685.1">
    <property type="nucleotide sequence ID" value="NZ_RRUE01000002.1"/>
</dbReference>
<proteinExistence type="predicted"/>
<gene>
    <name evidence="1" type="ORF">EHV23_08410</name>
</gene>
<comment type="caution">
    <text evidence="1">The sequence shown here is derived from an EMBL/GenBank/DDBJ whole genome shotgun (WGS) entry which is preliminary data.</text>
</comment>
<name>A0A3R8LNV9_9BURK</name>
<sequence length="158" mass="17793">MKQQQPPVPTISRPSDDTIRAYEQTDYFAEDQPPVCLRIGDAAAVHLAWLDRHAAHSASILTAWNPFGQELARAENDALQARLQTTILHSGLNWLPARGEDPKGSWQPEPGFCVFDMPPDLLDEWLMLFRQNAAVRLERGTGCRLVWHPEIARMLAKG</sequence>
<dbReference type="InterPro" id="IPR021710">
    <property type="entry name" value="DUF3293"/>
</dbReference>